<feature type="chain" id="PRO_5041699863" evidence="1">
    <location>
        <begin position="19"/>
        <end position="751"/>
    </location>
</feature>
<sequence length="751" mass="85314">MKWKLGLGFIFCILSVSADELLTNDIYSDIIKNATTEKSFSDETTTFTEETNLATLFDSSTTTDPTAFTENLQFDDIQDNFYIEPIIEHFEDLPFTIPPVRVPGEDDDNSDLTEKRSVLFKDDESITFEEKVDNKSSDDKGDQQEFRLMEDSLPTSSDLIRTLTSDLFVYFTTKLKEIEDNLVAKLTDLETEVIHMKTTIGENGQSLKNIEYDLDNIKHMIDDNKNNNRETTRYLYTTAQLVRGDLHIFLENINRTEEQLNKIHQETKILNSHIHNESLVLNLNGMNKVQSDISVIASKCEFTANQCQELLNGFESASRIITGEMPRKFSEITEDLKSGILWLASKVNSSSTMLSDRIFMQESALQQVESTFRSESEWINRFLAVTLQSHENLTLEISMLRGINDEKAVTTKDTFETLSNKVDGIISDLKNYVALQDNDKEHCSDMRNISNVLNHLGQGLTHLTDFGNMIYSDLKNFKAEISSLHPNNDESQAASVFLAQTRSLAEHFTESLKNALINGSFELTEIKHEVNYIKDLLVNSNEATHIQIQRIVSLFSAMNRLLESYESNMNNKEGHLIHPIVSKVNLKEPEPIKIDGDMDINKNLVQVHATPKDLTEINLKTSASSQVRSVAAPPPNDLKADPNMYKMIDKMKFEIIDIILCLEGKLPVDKVKDRMKPGVRVVPGRDWNPSWKYDGGGEGIISAPVDEDGHVRVKWQKTGDERVFSMGYLGRYHLRLAKSECEPRSSVVKFT</sequence>
<dbReference type="Proteomes" id="UP001187531">
    <property type="component" value="Unassembled WGS sequence"/>
</dbReference>
<dbReference type="GO" id="GO:0046872">
    <property type="term" value="F:metal ion binding"/>
    <property type="evidence" value="ECO:0007669"/>
    <property type="project" value="InterPro"/>
</dbReference>
<feature type="signal peptide" evidence="1">
    <location>
        <begin position="1"/>
        <end position="18"/>
    </location>
</feature>
<evidence type="ECO:0000313" key="3">
    <source>
        <dbReference type="Proteomes" id="UP001187531"/>
    </source>
</evidence>
<dbReference type="InterPro" id="IPR037252">
    <property type="entry name" value="Mib_Herc2_sf"/>
</dbReference>
<dbReference type="AlphaFoldDB" id="A0AA88HQ69"/>
<reference evidence="2" key="1">
    <citation type="submission" date="2023-07" db="EMBL/GenBank/DDBJ databases">
        <title>Chromosome-level genome assembly of Artemia franciscana.</title>
        <authorList>
            <person name="Jo E."/>
        </authorList>
    </citation>
    <scope>NUCLEOTIDE SEQUENCE</scope>
    <source>
        <tissue evidence="2">Whole body</tissue>
    </source>
</reference>
<protein>
    <submittedName>
        <fullName evidence="2">Uncharacterized protein</fullName>
    </submittedName>
</protein>
<dbReference type="EMBL" id="JAVRJZ010000018">
    <property type="protein sequence ID" value="KAK2708817.1"/>
    <property type="molecule type" value="Genomic_DNA"/>
</dbReference>
<comment type="caution">
    <text evidence="2">The sequence shown here is derived from an EMBL/GenBank/DDBJ whole genome shotgun (WGS) entry which is preliminary data.</text>
</comment>
<keyword evidence="3" id="KW-1185">Reference proteome</keyword>
<proteinExistence type="predicted"/>
<name>A0AA88HQ69_ARTSF</name>
<evidence type="ECO:0000256" key="1">
    <source>
        <dbReference type="SAM" id="SignalP"/>
    </source>
</evidence>
<keyword evidence="1" id="KW-0732">Signal</keyword>
<dbReference type="SUPFAM" id="SSF159034">
    <property type="entry name" value="Mib/herc2 domain-like"/>
    <property type="match status" value="1"/>
</dbReference>
<accession>A0AA88HQ69</accession>
<dbReference type="Gene3D" id="2.30.30.40">
    <property type="entry name" value="SH3 Domains"/>
    <property type="match status" value="1"/>
</dbReference>
<gene>
    <name evidence="2" type="ORF">QYM36_014438</name>
</gene>
<evidence type="ECO:0000313" key="2">
    <source>
        <dbReference type="EMBL" id="KAK2708817.1"/>
    </source>
</evidence>
<organism evidence="2 3">
    <name type="scientific">Artemia franciscana</name>
    <name type="common">Brine shrimp</name>
    <name type="synonym">Artemia sanfranciscana</name>
    <dbReference type="NCBI Taxonomy" id="6661"/>
    <lineage>
        <taxon>Eukaryota</taxon>
        <taxon>Metazoa</taxon>
        <taxon>Ecdysozoa</taxon>
        <taxon>Arthropoda</taxon>
        <taxon>Crustacea</taxon>
        <taxon>Branchiopoda</taxon>
        <taxon>Anostraca</taxon>
        <taxon>Artemiidae</taxon>
        <taxon>Artemia</taxon>
    </lineage>
</organism>
<dbReference type="GO" id="GO:0004842">
    <property type="term" value="F:ubiquitin-protein transferase activity"/>
    <property type="evidence" value="ECO:0007669"/>
    <property type="project" value="InterPro"/>
</dbReference>